<name>A0A8S5P2V7_9CAUD</name>
<dbReference type="EMBL" id="BK015325">
    <property type="protein sequence ID" value="DAE01430.1"/>
    <property type="molecule type" value="Genomic_DNA"/>
</dbReference>
<proteinExistence type="predicted"/>
<reference evidence="1" key="1">
    <citation type="journal article" date="2021" name="Proc. Natl. Acad. Sci. U.S.A.">
        <title>A Catalog of Tens of Thousands of Viruses from Human Metagenomes Reveals Hidden Associations with Chronic Diseases.</title>
        <authorList>
            <person name="Tisza M.J."/>
            <person name="Buck C.B."/>
        </authorList>
    </citation>
    <scope>NUCLEOTIDE SEQUENCE</scope>
    <source>
        <strain evidence="1">CtQtc11</strain>
    </source>
</reference>
<sequence length="106" mass="12720">MQDLKISSTFFEEIKNDCGVTWDNEKTNTRINGIVSNAIDEFQEWFGKDVDVEHYGNIRKMFMAYVRYHYYDHGEDFKKNYASDIMNERMKYEVTEYEKSKQANVS</sequence>
<accession>A0A8S5P2V7</accession>
<evidence type="ECO:0000313" key="1">
    <source>
        <dbReference type="EMBL" id="DAE01430.1"/>
    </source>
</evidence>
<protein>
    <submittedName>
        <fullName evidence="1">Head Tail Connector Protein</fullName>
    </submittedName>
</protein>
<organism evidence="1">
    <name type="scientific">Siphoviridae sp. ctQtc11</name>
    <dbReference type="NCBI Taxonomy" id="2825497"/>
    <lineage>
        <taxon>Viruses</taxon>
        <taxon>Duplodnaviria</taxon>
        <taxon>Heunggongvirae</taxon>
        <taxon>Uroviricota</taxon>
        <taxon>Caudoviricetes</taxon>
    </lineage>
</organism>